<reference evidence="2" key="3">
    <citation type="submission" date="2025-09" db="UniProtKB">
        <authorList>
            <consortium name="Ensembl"/>
        </authorList>
    </citation>
    <scope>IDENTIFICATION</scope>
</reference>
<evidence type="ECO:0000256" key="1">
    <source>
        <dbReference type="SAM" id="MobiDB-lite"/>
    </source>
</evidence>
<feature type="region of interest" description="Disordered" evidence="1">
    <location>
        <begin position="1"/>
        <end position="90"/>
    </location>
</feature>
<dbReference type="GO" id="GO:0005634">
    <property type="term" value="C:nucleus"/>
    <property type="evidence" value="ECO:0007669"/>
    <property type="project" value="TreeGrafter"/>
</dbReference>
<evidence type="ECO:0000313" key="2">
    <source>
        <dbReference type="Ensembl" id="ENSBGRP00000004511.1"/>
    </source>
</evidence>
<dbReference type="InterPro" id="IPR032704">
    <property type="entry name" value="Cms1"/>
</dbReference>
<reference evidence="2" key="1">
    <citation type="submission" date="2019-05" db="EMBL/GenBank/DDBJ databases">
        <authorList>
            <person name="Zhang S."/>
            <person name="Liu J."/>
        </authorList>
    </citation>
    <scope>NUCLEOTIDE SEQUENCE [LARGE SCALE GENOMIC DNA]</scope>
</reference>
<dbReference type="PANTHER" id="PTHR24030:SF0">
    <property type="entry name" value="PROTEIN CMSS1"/>
    <property type="match status" value="1"/>
</dbReference>
<dbReference type="GeneTree" id="ENSGT00390000006574"/>
<name>A0A8B9WBZ5_BOSMU</name>
<dbReference type="AlphaFoldDB" id="A0A8B9WBZ5"/>
<organism evidence="2 3">
    <name type="scientific">Bos mutus grunniens</name>
    <name type="common">Wild yak</name>
    <name type="synonym">Bos grunniens</name>
    <dbReference type="NCBI Taxonomy" id="30521"/>
    <lineage>
        <taxon>Eukaryota</taxon>
        <taxon>Metazoa</taxon>
        <taxon>Chordata</taxon>
        <taxon>Craniata</taxon>
        <taxon>Vertebrata</taxon>
        <taxon>Euteleostomi</taxon>
        <taxon>Mammalia</taxon>
        <taxon>Eutheria</taxon>
        <taxon>Laurasiatheria</taxon>
        <taxon>Artiodactyla</taxon>
        <taxon>Ruminantia</taxon>
        <taxon>Pecora</taxon>
        <taxon>Bovidae</taxon>
        <taxon>Bovinae</taxon>
        <taxon>Bos</taxon>
    </lineage>
</organism>
<reference evidence="2" key="2">
    <citation type="submission" date="2025-08" db="UniProtKB">
        <authorList>
            <consortium name="Ensembl"/>
        </authorList>
    </citation>
    <scope>IDENTIFICATION</scope>
</reference>
<keyword evidence="3" id="KW-1185">Reference proteome</keyword>
<dbReference type="Ensembl" id="ENSBGRT00000005177.1">
    <property type="protein sequence ID" value="ENSBGRP00000004511.1"/>
    <property type="gene ID" value="ENSBGRG00000002638.1"/>
</dbReference>
<protein>
    <submittedName>
        <fullName evidence="2">Cms1 ribosomal small subunit homolog</fullName>
    </submittedName>
</protein>
<dbReference type="Proteomes" id="UP000694520">
    <property type="component" value="Chromosome 1"/>
</dbReference>
<sequence>MRPPKTQEPSAQSRQVEAGASGGEGGGDTEMTQQETAPGPVLSKKVKPPKECFLIQPKETNEDATKTRKRKKKKITDILAKSEPKPGTPEDLQKLMKDYYSSSRSVIELEELTLPDSCFLKANDLTHSLSSYLKEVCPKWVKLRKSHSEKKSVLMLIICGSAIRAVELIRSMTAFKGDSKVMKLFAKHIKVSEGLWFLVRSGSDASGPLPGLSFFTSAALPYLLSKCVLWCLPYIFNTQSDFLCIPCLCPHNSHHSSVL</sequence>
<gene>
    <name evidence="2" type="primary">CMSS1</name>
</gene>
<proteinExistence type="predicted"/>
<dbReference type="Pfam" id="PF14617">
    <property type="entry name" value="CMS1"/>
    <property type="match status" value="1"/>
</dbReference>
<accession>A0A8B9WBZ5</accession>
<dbReference type="GO" id="GO:0030686">
    <property type="term" value="C:90S preribosome"/>
    <property type="evidence" value="ECO:0007669"/>
    <property type="project" value="TreeGrafter"/>
</dbReference>
<dbReference type="PANTHER" id="PTHR24030">
    <property type="entry name" value="PROTEIN CMSS1"/>
    <property type="match status" value="1"/>
</dbReference>
<evidence type="ECO:0000313" key="3">
    <source>
        <dbReference type="Proteomes" id="UP000694520"/>
    </source>
</evidence>